<dbReference type="EMBL" id="JARRAF010000039">
    <property type="protein sequence ID" value="MDK2126474.1"/>
    <property type="molecule type" value="Genomic_DNA"/>
</dbReference>
<name>A0ABT7E353_9NEIS</name>
<feature type="compositionally biased region" description="Polar residues" evidence="1">
    <location>
        <begin position="11"/>
        <end position="22"/>
    </location>
</feature>
<feature type="region of interest" description="Disordered" evidence="1">
    <location>
        <begin position="1"/>
        <end position="47"/>
    </location>
</feature>
<reference evidence="2" key="1">
    <citation type="submission" date="2023-03" db="EMBL/GenBank/DDBJ databases">
        <title>Chitinimonas shenzhenensis gen. nov., sp. nov., a novel member of family Burkholderiaceae isolated from activated sludge collected in Shen Zhen, China.</title>
        <authorList>
            <person name="Wang X."/>
        </authorList>
    </citation>
    <scope>NUCLEOTIDE SEQUENCE</scope>
    <source>
        <strain evidence="2">DQS-5</strain>
    </source>
</reference>
<sequence length="550" mass="63116">MSRGKEDGGNTVDSANAGTASVNLPAPGSIYRRRQGERRSTPKKSPAFGDEALHALYRQTKHFIVTFQMLRIVQVVSLPAGGKRVIICNFWRIDRLADGRVRFAKRNLHTGRWRATVSLKSVPAVPLLPIRNTRGLNWWMVLIRQMVHAVAKATGYQRADPPLKVRKVEWVLEKLVTHYIGCSERPGFLDRASMERAARALRAALFQNVLERELASVAVALRPNQVDLWFYLKLALHREAVLRVARERRNLLPWLLIVPTAHWQREDLFARHLWGPGQEGIRWVQSRYPNFSGFESAASFRWLCRARFTVVNCWCYQGMDTNILDMIVRCQVQARVPAVFWCFLIKHHHSFVRLGQSIAIQRLIRALAQYCAERWVSAGYQVLRRELNCWALSNSFLEVVDWLCFEGLEQGQPAKQASWGSLRRRSAAWHERQTRQRTEIQNLQWVSPLGETCQRDFLFRPLTSSAALWEEGDLLHHCVGNFDEACFEGRYLVFAVEGPAGSRSTLGLVKQQGCWHLDEHTSYYNEPVSLEAEEAGIALLEAVRQLDKVV</sequence>
<dbReference type="RefSeq" id="WP_284102793.1">
    <property type="nucleotide sequence ID" value="NZ_JARRAF010000039.1"/>
</dbReference>
<gene>
    <name evidence="2" type="ORF">PZA18_20750</name>
</gene>
<protein>
    <submittedName>
        <fullName evidence="2">PcfJ domain-containing protein</fullName>
    </submittedName>
</protein>
<dbReference type="Proteomes" id="UP001172778">
    <property type="component" value="Unassembled WGS sequence"/>
</dbReference>
<proteinExistence type="predicted"/>
<evidence type="ECO:0000256" key="1">
    <source>
        <dbReference type="SAM" id="MobiDB-lite"/>
    </source>
</evidence>
<evidence type="ECO:0000313" key="2">
    <source>
        <dbReference type="EMBL" id="MDK2126474.1"/>
    </source>
</evidence>
<evidence type="ECO:0000313" key="3">
    <source>
        <dbReference type="Proteomes" id="UP001172778"/>
    </source>
</evidence>
<organism evidence="2 3">
    <name type="scientific">Parachitinimonas caeni</name>
    <dbReference type="NCBI Taxonomy" id="3031301"/>
    <lineage>
        <taxon>Bacteria</taxon>
        <taxon>Pseudomonadati</taxon>
        <taxon>Pseudomonadota</taxon>
        <taxon>Betaproteobacteria</taxon>
        <taxon>Neisseriales</taxon>
        <taxon>Chitinibacteraceae</taxon>
        <taxon>Parachitinimonas</taxon>
    </lineage>
</organism>
<accession>A0ABT7E353</accession>
<dbReference type="InterPro" id="IPR025586">
    <property type="entry name" value="PcfJ"/>
</dbReference>
<dbReference type="Pfam" id="PF14284">
    <property type="entry name" value="PcfJ"/>
    <property type="match status" value="1"/>
</dbReference>
<keyword evidence="3" id="KW-1185">Reference proteome</keyword>
<comment type="caution">
    <text evidence="2">The sequence shown here is derived from an EMBL/GenBank/DDBJ whole genome shotgun (WGS) entry which is preliminary data.</text>
</comment>